<name>A0AA46WV97_RHORH</name>
<evidence type="ECO:0000313" key="2">
    <source>
        <dbReference type="EMBL" id="UZF44575.1"/>
    </source>
</evidence>
<dbReference type="RefSeq" id="WP_085470189.1">
    <property type="nucleotide sequence ID" value="NZ_CP083974.1"/>
</dbReference>
<dbReference type="Pfam" id="PF12697">
    <property type="entry name" value="Abhydrolase_6"/>
    <property type="match status" value="1"/>
</dbReference>
<dbReference type="InterPro" id="IPR029058">
    <property type="entry name" value="AB_hydrolase_fold"/>
</dbReference>
<sequence length="318" mass="33582">MSTVRAQSSPIEEAHVGGAGDVSPVARVVDVEGIPMSALVAEAPEPRAVIVALHGGAARAAYWDCPGHPELSMMREAVTYGFTVIAPDRPGYGESRPHRDELGDPERRVDLAYRTVDALLGTAPRGAGLFLWGHSVGSELTTRMAVENRHEEVLGIELSGTGREHHALAAGILGTRERYANARGVGELLWTPAELYPPDIVGGAVIAARTPDYEADVTAGWPTADFPALAAQVRVPVHFTAAEHEKVWRNDPQALEDVAAMFTAAPGVTLHLHPGGGHNLSIGFAGPAYHRTVFAFVDGCIAPGGTGPMTSHPRSEAL</sequence>
<dbReference type="Gene3D" id="3.40.50.1820">
    <property type="entry name" value="alpha/beta hydrolase"/>
    <property type="match status" value="1"/>
</dbReference>
<feature type="domain" description="AB hydrolase-1" evidence="1">
    <location>
        <begin position="50"/>
        <end position="279"/>
    </location>
</feature>
<evidence type="ECO:0000313" key="3">
    <source>
        <dbReference type="Proteomes" id="UP001162740"/>
    </source>
</evidence>
<gene>
    <name evidence="2" type="ORF">KUM34_022455</name>
</gene>
<dbReference type="Proteomes" id="UP001162740">
    <property type="component" value="Chromosome"/>
</dbReference>
<accession>A0AA46WV97</accession>
<dbReference type="InterPro" id="IPR000073">
    <property type="entry name" value="AB_hydrolase_1"/>
</dbReference>
<dbReference type="EMBL" id="CP083974">
    <property type="protein sequence ID" value="UZF44575.1"/>
    <property type="molecule type" value="Genomic_DNA"/>
</dbReference>
<proteinExistence type="predicted"/>
<dbReference type="SUPFAM" id="SSF53474">
    <property type="entry name" value="alpha/beta-Hydrolases"/>
    <property type="match status" value="1"/>
</dbReference>
<evidence type="ECO:0000259" key="1">
    <source>
        <dbReference type="Pfam" id="PF12697"/>
    </source>
</evidence>
<organism evidence="2 3">
    <name type="scientific">Rhodococcus rhodochrous</name>
    <dbReference type="NCBI Taxonomy" id="1829"/>
    <lineage>
        <taxon>Bacteria</taxon>
        <taxon>Bacillati</taxon>
        <taxon>Actinomycetota</taxon>
        <taxon>Actinomycetes</taxon>
        <taxon>Mycobacteriales</taxon>
        <taxon>Nocardiaceae</taxon>
        <taxon>Rhodococcus</taxon>
    </lineage>
</organism>
<keyword evidence="2" id="KW-0378">Hydrolase</keyword>
<dbReference type="AlphaFoldDB" id="A0AA46WV97"/>
<reference evidence="2 3" key="1">
    <citation type="journal article" date="2021" name="Front. Microbiol.">
        <title>Bacterial Transformation of Aromatic Monomers in Softwood Black Liquor.</title>
        <authorList>
            <person name="Navas L.E."/>
            <person name="Dexter G."/>
            <person name="Liu J."/>
            <person name="Levy-Booth D."/>
            <person name="Cho M."/>
            <person name="Jang S.K."/>
            <person name="Mansfield S.D."/>
            <person name="Renneckar S."/>
            <person name="Mohn W.W."/>
            <person name="Eltis L.D."/>
        </authorList>
    </citation>
    <scope>NUCLEOTIDE SEQUENCE [LARGE SCALE GENOMIC DNA]</scope>
    <source>
        <strain evidence="2 3">GD02</strain>
    </source>
</reference>
<dbReference type="GO" id="GO:0016787">
    <property type="term" value="F:hydrolase activity"/>
    <property type="evidence" value="ECO:0007669"/>
    <property type="project" value="UniProtKB-KW"/>
</dbReference>
<protein>
    <submittedName>
        <fullName evidence="2">Alpha/beta hydrolase</fullName>
    </submittedName>
</protein>